<keyword evidence="1" id="KW-0808">Transferase</keyword>
<dbReference type="AlphaFoldDB" id="A0A5B6VKW1"/>
<organism evidence="1 2">
    <name type="scientific">Gossypium australe</name>
    <dbReference type="NCBI Taxonomy" id="47621"/>
    <lineage>
        <taxon>Eukaryota</taxon>
        <taxon>Viridiplantae</taxon>
        <taxon>Streptophyta</taxon>
        <taxon>Embryophyta</taxon>
        <taxon>Tracheophyta</taxon>
        <taxon>Spermatophyta</taxon>
        <taxon>Magnoliopsida</taxon>
        <taxon>eudicotyledons</taxon>
        <taxon>Gunneridae</taxon>
        <taxon>Pentapetalae</taxon>
        <taxon>rosids</taxon>
        <taxon>malvids</taxon>
        <taxon>Malvales</taxon>
        <taxon>Malvaceae</taxon>
        <taxon>Malvoideae</taxon>
        <taxon>Gossypium</taxon>
    </lineage>
</organism>
<protein>
    <submittedName>
        <fullName evidence="1">Trans-resveratrol di-O-methyltransferase-like</fullName>
    </submittedName>
</protein>
<dbReference type="GO" id="GO:0008168">
    <property type="term" value="F:methyltransferase activity"/>
    <property type="evidence" value="ECO:0007669"/>
    <property type="project" value="UniProtKB-KW"/>
</dbReference>
<dbReference type="EMBL" id="SMMG02000006">
    <property type="protein sequence ID" value="KAA3469782.1"/>
    <property type="molecule type" value="Genomic_DNA"/>
</dbReference>
<dbReference type="PANTHER" id="PTHR32108:SF5">
    <property type="entry name" value="DYNACTIN SUBUNIT 1-LIKE"/>
    <property type="match status" value="1"/>
</dbReference>
<evidence type="ECO:0000313" key="1">
    <source>
        <dbReference type="EMBL" id="KAA3469782.1"/>
    </source>
</evidence>
<accession>A0A5B6VKW1</accession>
<keyword evidence="1" id="KW-0489">Methyltransferase</keyword>
<dbReference type="Proteomes" id="UP000325315">
    <property type="component" value="Unassembled WGS sequence"/>
</dbReference>
<keyword evidence="2" id="KW-1185">Reference proteome</keyword>
<proteinExistence type="predicted"/>
<dbReference type="GO" id="GO:0032259">
    <property type="term" value="P:methylation"/>
    <property type="evidence" value="ECO:0007669"/>
    <property type="project" value="UniProtKB-KW"/>
</dbReference>
<gene>
    <name evidence="1" type="ORF">EPI10_015538</name>
</gene>
<dbReference type="PANTHER" id="PTHR32108">
    <property type="entry name" value="DNA-DIRECTED RNA POLYMERASE SUBUNIT ALPHA"/>
    <property type="match status" value="1"/>
</dbReference>
<reference evidence="2" key="1">
    <citation type="journal article" date="2019" name="Plant Biotechnol. J.">
        <title>Genome sequencing of the Australian wild diploid species Gossypium australe highlights disease resistance and delayed gland morphogenesis.</title>
        <authorList>
            <person name="Cai Y."/>
            <person name="Cai X."/>
            <person name="Wang Q."/>
            <person name="Wang P."/>
            <person name="Zhang Y."/>
            <person name="Cai C."/>
            <person name="Xu Y."/>
            <person name="Wang K."/>
            <person name="Zhou Z."/>
            <person name="Wang C."/>
            <person name="Geng S."/>
            <person name="Li B."/>
            <person name="Dong Q."/>
            <person name="Hou Y."/>
            <person name="Wang H."/>
            <person name="Ai P."/>
            <person name="Liu Z."/>
            <person name="Yi F."/>
            <person name="Sun M."/>
            <person name="An G."/>
            <person name="Cheng J."/>
            <person name="Zhang Y."/>
            <person name="Shi Q."/>
            <person name="Xie Y."/>
            <person name="Shi X."/>
            <person name="Chang Y."/>
            <person name="Huang F."/>
            <person name="Chen Y."/>
            <person name="Hong S."/>
            <person name="Mi L."/>
            <person name="Sun Q."/>
            <person name="Zhang L."/>
            <person name="Zhou B."/>
            <person name="Peng R."/>
            <person name="Zhang X."/>
            <person name="Liu F."/>
        </authorList>
    </citation>
    <scope>NUCLEOTIDE SEQUENCE [LARGE SCALE GENOMIC DNA]</scope>
    <source>
        <strain evidence="2">cv. PA1801</strain>
    </source>
</reference>
<name>A0A5B6VKW1_9ROSI</name>
<comment type="caution">
    <text evidence="1">The sequence shown here is derived from an EMBL/GenBank/DDBJ whole genome shotgun (WGS) entry which is preliminary data.</text>
</comment>
<sequence length="167" mass="18918">MVDVGLVIQNSEEVPKGVKNYCEFHTPGDHEIQKCADFKILVQSLIEIKELDNKDIEVLEGKDVCAFEKGIEEESLSGICPCIPKSVLNNWIVEEISISNAQYTYIVLKPGSNRDPFVKRSLDINDMSDTAVNSKSPFDQYMCPKEPQDFEDDRDCNLSPDLLRMVE</sequence>
<evidence type="ECO:0000313" key="2">
    <source>
        <dbReference type="Proteomes" id="UP000325315"/>
    </source>
</evidence>